<evidence type="ECO:0000313" key="3">
    <source>
        <dbReference type="Proteomes" id="UP000472262"/>
    </source>
</evidence>
<keyword evidence="1" id="KW-1133">Transmembrane helix</keyword>
<sequence length="96" mass="10988">YDNSNDTLLWLNFAINPRITCVTLHSHLYCMVFGASVKNTNKTTWVKVAYMGHREKQYLYILWAMATPIDLDFAFAVAVGSFVWPLGRGFQTVSFC</sequence>
<dbReference type="Ensembl" id="ENSSGRT00000104096.1">
    <property type="protein sequence ID" value="ENSSGRP00000097847.1"/>
    <property type="gene ID" value="ENSSGRG00000048828.1"/>
</dbReference>
<feature type="transmembrane region" description="Helical" evidence="1">
    <location>
        <begin position="58"/>
        <end position="84"/>
    </location>
</feature>
<reference evidence="2" key="2">
    <citation type="submission" date="2025-09" db="UniProtKB">
        <authorList>
            <consortium name="Ensembl"/>
        </authorList>
    </citation>
    <scope>IDENTIFICATION</scope>
</reference>
<dbReference type="InParanoid" id="A0A672S822"/>
<keyword evidence="3" id="KW-1185">Reference proteome</keyword>
<organism evidence="2 3">
    <name type="scientific">Sinocyclocheilus grahami</name>
    <name type="common">Dianchi golden-line fish</name>
    <name type="synonym">Barbus grahami</name>
    <dbReference type="NCBI Taxonomy" id="75366"/>
    <lineage>
        <taxon>Eukaryota</taxon>
        <taxon>Metazoa</taxon>
        <taxon>Chordata</taxon>
        <taxon>Craniata</taxon>
        <taxon>Vertebrata</taxon>
        <taxon>Euteleostomi</taxon>
        <taxon>Actinopterygii</taxon>
        <taxon>Neopterygii</taxon>
        <taxon>Teleostei</taxon>
        <taxon>Ostariophysi</taxon>
        <taxon>Cypriniformes</taxon>
        <taxon>Cyprinidae</taxon>
        <taxon>Cyprininae</taxon>
        <taxon>Sinocyclocheilus</taxon>
    </lineage>
</organism>
<dbReference type="Proteomes" id="UP000472262">
    <property type="component" value="Unassembled WGS sequence"/>
</dbReference>
<feature type="transmembrane region" description="Helical" evidence="1">
    <location>
        <begin position="15"/>
        <end position="37"/>
    </location>
</feature>
<protein>
    <submittedName>
        <fullName evidence="2">Uncharacterized protein</fullName>
    </submittedName>
</protein>
<keyword evidence="1" id="KW-0472">Membrane</keyword>
<evidence type="ECO:0000313" key="2">
    <source>
        <dbReference type="Ensembl" id="ENSSGRP00000097847.1"/>
    </source>
</evidence>
<proteinExistence type="predicted"/>
<reference evidence="2" key="1">
    <citation type="submission" date="2025-08" db="UniProtKB">
        <authorList>
            <consortium name="Ensembl"/>
        </authorList>
    </citation>
    <scope>IDENTIFICATION</scope>
</reference>
<evidence type="ECO:0000256" key="1">
    <source>
        <dbReference type="SAM" id="Phobius"/>
    </source>
</evidence>
<accession>A0A672S822</accession>
<name>A0A672S822_SINGR</name>
<dbReference type="AlphaFoldDB" id="A0A672S822"/>
<keyword evidence="1" id="KW-0812">Transmembrane</keyword>